<sequence length="792" mass="85820">GKVIPADGPHFAYTRAEPIGVCGFITPWNAEMFTLASKFGPALATGNTVVMKPAENTPLTALHVATLVKEAGFPAGVVNIVPGYGHTAGAALAEHMDVNKIAFTGSTAVGKLIQEAGGRSNMKRVTLETGGKSPLIIFDDADIDVAVATAHMAVFANSGQICCAPTRLFVQDTIYDKFVERSVELAKKRVLGDPFEPKTQQGPQINDKIFNRILGLIDSGREEGAKLLTGGKRWGSEGYYIEPTVFTDVTDNMKIAREEIFGPVQSIFKFKTLEEVIERANDTTYGLAAGAFTNDVKKALTLTEALEAGNVWINTYMSIRPQTPFGGYKQSGIGRECGEEALHEYLETKSIFINDEFVNSVSGKTFDIINPSNGQLITKVQEGDRTDIDKAVIAARNAFKRGSAWRTMDASERGRLLFKLADLIERDANELAVLETLESGKPYTSAIGDVRGASVFLRYYGGWADKVHGKVIPADGPHFAYTRAEPIGVCGFITPWNAEMFTLASKFGPALATGNTVVMKPAENTPLTALHVATLIKEAGFPAGVVNIVPGYGHTAGAALAEHMDVNKIAFTGSTAVGKLIQEAGGRSNMKRVTLETGGKSPLIIFDDADIDVAVATAVTYETQTFKSCLYDTGHLNRFFAHNPLGNEPKTQQGPQINDKIFNRILGLIDRPALLPRFTDVTDNMKIAREEIFGPVQSIFKFKTLEEVIERANDTTYGLAAGAFTNDVKKALILTEALEAGNVWINTFLSIRPQTPFGGYKQSGIGRECGEEALHEYLETKSVVFKMDQKNS</sequence>
<evidence type="ECO:0000313" key="9">
    <source>
        <dbReference type="Proteomes" id="UP000728032"/>
    </source>
</evidence>
<accession>A0A7R9M4L7</accession>
<feature type="active site" evidence="5">
    <location>
        <position position="596"/>
    </location>
</feature>
<dbReference type="AlphaFoldDB" id="A0A7R9M4L7"/>
<evidence type="ECO:0000256" key="3">
    <source>
        <dbReference type="ARBA" id="ARBA00023027"/>
    </source>
</evidence>
<organism evidence="8">
    <name type="scientific">Oppiella nova</name>
    <dbReference type="NCBI Taxonomy" id="334625"/>
    <lineage>
        <taxon>Eukaryota</taxon>
        <taxon>Metazoa</taxon>
        <taxon>Ecdysozoa</taxon>
        <taxon>Arthropoda</taxon>
        <taxon>Chelicerata</taxon>
        <taxon>Arachnida</taxon>
        <taxon>Acari</taxon>
        <taxon>Acariformes</taxon>
        <taxon>Sarcoptiformes</taxon>
        <taxon>Oribatida</taxon>
        <taxon>Brachypylina</taxon>
        <taxon>Oppioidea</taxon>
        <taxon>Oppiidae</taxon>
        <taxon>Oppiella</taxon>
    </lineage>
</organism>
<dbReference type="EMBL" id="CAJPVJ010006141">
    <property type="protein sequence ID" value="CAG2170169.1"/>
    <property type="molecule type" value="Genomic_DNA"/>
</dbReference>
<dbReference type="PROSITE" id="PS00070">
    <property type="entry name" value="ALDEHYDE_DEHYDR_CYS"/>
    <property type="match status" value="1"/>
</dbReference>
<feature type="domain" description="Aldehyde dehydrogenase" evidence="7">
    <location>
        <begin position="678"/>
        <end position="783"/>
    </location>
</feature>
<dbReference type="SUPFAM" id="SSF53720">
    <property type="entry name" value="ALDH-like"/>
    <property type="match status" value="2"/>
</dbReference>
<dbReference type="Proteomes" id="UP000728032">
    <property type="component" value="Unassembled WGS sequence"/>
</dbReference>
<dbReference type="OrthoDB" id="310895at2759"/>
<feature type="non-terminal residue" evidence="8">
    <location>
        <position position="1"/>
    </location>
</feature>
<dbReference type="InterPro" id="IPR016162">
    <property type="entry name" value="Ald_DH_N"/>
</dbReference>
<feature type="domain" description="Aldehyde dehydrogenase" evidence="7">
    <location>
        <begin position="1"/>
        <end position="351"/>
    </location>
</feature>
<comment type="similarity">
    <text evidence="1 6">Belongs to the aldehyde dehydrogenase family.</text>
</comment>
<dbReference type="PROSITE" id="PS00687">
    <property type="entry name" value="ALDEHYDE_DEHYDR_GLU"/>
    <property type="match status" value="2"/>
</dbReference>
<dbReference type="EMBL" id="OC920966">
    <property type="protein sequence ID" value="CAD7652982.1"/>
    <property type="molecule type" value="Genomic_DNA"/>
</dbReference>
<dbReference type="GO" id="GO:0004029">
    <property type="term" value="F:aldehyde dehydrogenase (NAD+) activity"/>
    <property type="evidence" value="ECO:0007669"/>
    <property type="project" value="UniProtKB-EC"/>
</dbReference>
<reference evidence="8" key="1">
    <citation type="submission" date="2020-11" db="EMBL/GenBank/DDBJ databases">
        <authorList>
            <person name="Tran Van P."/>
        </authorList>
    </citation>
    <scope>NUCLEOTIDE SEQUENCE</scope>
</reference>
<dbReference type="FunFam" id="3.40.605.10:FF:000026">
    <property type="entry name" value="Aldehyde dehydrogenase, putative"/>
    <property type="match status" value="2"/>
</dbReference>
<dbReference type="Gene3D" id="3.40.605.10">
    <property type="entry name" value="Aldehyde Dehydrogenase, Chain A, domain 1"/>
    <property type="match status" value="2"/>
</dbReference>
<evidence type="ECO:0000256" key="2">
    <source>
        <dbReference type="ARBA" id="ARBA00023002"/>
    </source>
</evidence>
<proteinExistence type="inferred from homology"/>
<gene>
    <name evidence="8" type="ORF">ONB1V03_LOCUS9640</name>
</gene>
<dbReference type="InterPro" id="IPR016161">
    <property type="entry name" value="Ald_DH/histidinol_DH"/>
</dbReference>
<dbReference type="FunFam" id="3.40.309.10:FF:000001">
    <property type="entry name" value="Mitochondrial aldehyde dehydrogenase 2"/>
    <property type="match status" value="1"/>
</dbReference>
<evidence type="ECO:0000259" key="7">
    <source>
        <dbReference type="Pfam" id="PF00171"/>
    </source>
</evidence>
<dbReference type="InterPro" id="IPR015590">
    <property type="entry name" value="Aldehyde_DH_dom"/>
</dbReference>
<dbReference type="Gene3D" id="3.40.309.10">
    <property type="entry name" value="Aldehyde Dehydrogenase, Chain A, domain 2"/>
    <property type="match status" value="2"/>
</dbReference>
<feature type="domain" description="Aldehyde dehydrogenase" evidence="7">
    <location>
        <begin position="358"/>
        <end position="620"/>
    </location>
</feature>
<feature type="active site" evidence="5">
    <location>
        <position position="128"/>
    </location>
</feature>
<keyword evidence="2 6" id="KW-0560">Oxidoreductase</keyword>
<evidence type="ECO:0000256" key="5">
    <source>
        <dbReference type="PROSITE-ProRule" id="PRU10007"/>
    </source>
</evidence>
<evidence type="ECO:0000256" key="1">
    <source>
        <dbReference type="ARBA" id="ARBA00009986"/>
    </source>
</evidence>
<dbReference type="InterPro" id="IPR016163">
    <property type="entry name" value="Ald_DH_C"/>
</dbReference>
<keyword evidence="3" id="KW-0520">NAD</keyword>
<protein>
    <recommendedName>
        <fullName evidence="4">aldehyde dehydrogenase (NAD(+))</fullName>
        <ecNumber evidence="4">1.2.1.3</ecNumber>
    </recommendedName>
</protein>
<dbReference type="InterPro" id="IPR029510">
    <property type="entry name" value="Ald_DH_CS_GLU"/>
</dbReference>
<dbReference type="FunFam" id="3.40.605.10:FF:000050">
    <property type="entry name" value="Aldehyde dehydrogenase, mitochondrial"/>
    <property type="match status" value="1"/>
</dbReference>
<evidence type="ECO:0000256" key="4">
    <source>
        <dbReference type="ARBA" id="ARBA00024226"/>
    </source>
</evidence>
<keyword evidence="9" id="KW-1185">Reference proteome</keyword>
<name>A0A7R9M4L7_9ACAR</name>
<dbReference type="PANTHER" id="PTHR11699">
    <property type="entry name" value="ALDEHYDE DEHYDROGENASE-RELATED"/>
    <property type="match status" value="1"/>
</dbReference>
<dbReference type="InterPro" id="IPR016160">
    <property type="entry name" value="Ald_DH_CS_CYS"/>
</dbReference>
<evidence type="ECO:0000256" key="6">
    <source>
        <dbReference type="RuleBase" id="RU003345"/>
    </source>
</evidence>
<dbReference type="Pfam" id="PF00171">
    <property type="entry name" value="Aldedh"/>
    <property type="match status" value="3"/>
</dbReference>
<dbReference type="EC" id="1.2.1.3" evidence="4"/>
<evidence type="ECO:0000313" key="8">
    <source>
        <dbReference type="EMBL" id="CAD7652982.1"/>
    </source>
</evidence>
<dbReference type="FunFam" id="3.40.605.10:FF:000029">
    <property type="entry name" value="Aldehyde dehydrogenase, mitochondrial"/>
    <property type="match status" value="1"/>
</dbReference>